<keyword evidence="2" id="KW-1185">Reference proteome</keyword>
<dbReference type="Proteomes" id="UP000824120">
    <property type="component" value="Chromosome 9"/>
</dbReference>
<dbReference type="EMBL" id="JACXVP010000009">
    <property type="protein sequence ID" value="KAG5586626.1"/>
    <property type="molecule type" value="Genomic_DNA"/>
</dbReference>
<gene>
    <name evidence="1" type="ORF">H5410_047060</name>
</gene>
<protein>
    <submittedName>
        <fullName evidence="1">Uncharacterized protein</fullName>
    </submittedName>
</protein>
<proteinExistence type="predicted"/>
<accession>A0A9J5XG42</accession>
<comment type="caution">
    <text evidence="1">The sequence shown here is derived from an EMBL/GenBank/DDBJ whole genome shotgun (WGS) entry which is preliminary data.</text>
</comment>
<reference evidence="1 2" key="1">
    <citation type="submission" date="2020-09" db="EMBL/GenBank/DDBJ databases">
        <title>De no assembly of potato wild relative species, Solanum commersonii.</title>
        <authorList>
            <person name="Cho K."/>
        </authorList>
    </citation>
    <scope>NUCLEOTIDE SEQUENCE [LARGE SCALE GENOMIC DNA]</scope>
    <source>
        <strain evidence="1">LZ3.2</strain>
        <tissue evidence="1">Leaf</tissue>
    </source>
</reference>
<dbReference type="AlphaFoldDB" id="A0A9J5XG42"/>
<evidence type="ECO:0000313" key="2">
    <source>
        <dbReference type="Proteomes" id="UP000824120"/>
    </source>
</evidence>
<organism evidence="1 2">
    <name type="scientific">Solanum commersonii</name>
    <name type="common">Commerson's wild potato</name>
    <name type="synonym">Commerson's nightshade</name>
    <dbReference type="NCBI Taxonomy" id="4109"/>
    <lineage>
        <taxon>Eukaryota</taxon>
        <taxon>Viridiplantae</taxon>
        <taxon>Streptophyta</taxon>
        <taxon>Embryophyta</taxon>
        <taxon>Tracheophyta</taxon>
        <taxon>Spermatophyta</taxon>
        <taxon>Magnoliopsida</taxon>
        <taxon>eudicotyledons</taxon>
        <taxon>Gunneridae</taxon>
        <taxon>Pentapetalae</taxon>
        <taxon>asterids</taxon>
        <taxon>lamiids</taxon>
        <taxon>Solanales</taxon>
        <taxon>Solanaceae</taxon>
        <taxon>Solanoideae</taxon>
        <taxon>Solaneae</taxon>
        <taxon>Solanum</taxon>
    </lineage>
</organism>
<name>A0A9J5XG42_SOLCO</name>
<evidence type="ECO:0000313" key="1">
    <source>
        <dbReference type="EMBL" id="KAG5586626.1"/>
    </source>
</evidence>
<sequence length="66" mass="7410">MKVCESPNTFSESPTDRIFAFCSNVQSPEEKEKIGNEKKQSAYRQTTTLSSVILPNYLGHKDVEGN</sequence>